<reference evidence="1" key="1">
    <citation type="submission" date="2023-04" db="EMBL/GenBank/DDBJ databases">
        <title>Ambrosiozyma monospora NBRC 10751.</title>
        <authorList>
            <person name="Ichikawa N."/>
            <person name="Sato H."/>
            <person name="Tonouchi N."/>
        </authorList>
    </citation>
    <scope>NUCLEOTIDE SEQUENCE</scope>
    <source>
        <strain evidence="1">NBRC 10751</strain>
    </source>
</reference>
<proteinExistence type="predicted"/>
<gene>
    <name evidence="1" type="ORF">Amon02_000352800</name>
</gene>
<dbReference type="EMBL" id="BSXS01002258">
    <property type="protein sequence ID" value="GME78612.1"/>
    <property type="molecule type" value="Genomic_DNA"/>
</dbReference>
<comment type="caution">
    <text evidence="1">The sequence shown here is derived from an EMBL/GenBank/DDBJ whole genome shotgun (WGS) entry which is preliminary data.</text>
</comment>
<sequence length="220" mass="25414">MFTDCLDAITQLFRRLLLCGKTQAAIQFLDSINFIQLLKDAKFEAGSKLEGATTAAITDVEDLSESDDTFWIRVEEVTQYQKLLQTIKAIQAFKSQTNRPTLQEVMSLSTNIKRLLQDWFFDLHQDENISIELRETYQELRRVYLPSIFNTLFEIYVTFGDLSEKLLIKEAASLVNLLADEKYKLYEIFLSIGELESFLKRFAGFSCYAYGELEDGIFTV</sequence>
<protein>
    <submittedName>
        <fullName evidence="1">Unnamed protein product</fullName>
    </submittedName>
</protein>
<keyword evidence="2" id="KW-1185">Reference proteome</keyword>
<evidence type="ECO:0000313" key="1">
    <source>
        <dbReference type="EMBL" id="GME78612.1"/>
    </source>
</evidence>
<evidence type="ECO:0000313" key="2">
    <source>
        <dbReference type="Proteomes" id="UP001165064"/>
    </source>
</evidence>
<accession>A0ACB5T0M3</accession>
<organism evidence="1 2">
    <name type="scientific">Ambrosiozyma monospora</name>
    <name type="common">Yeast</name>
    <name type="synonym">Endomycopsis monosporus</name>
    <dbReference type="NCBI Taxonomy" id="43982"/>
    <lineage>
        <taxon>Eukaryota</taxon>
        <taxon>Fungi</taxon>
        <taxon>Dikarya</taxon>
        <taxon>Ascomycota</taxon>
        <taxon>Saccharomycotina</taxon>
        <taxon>Pichiomycetes</taxon>
        <taxon>Pichiales</taxon>
        <taxon>Pichiaceae</taxon>
        <taxon>Ambrosiozyma</taxon>
    </lineage>
</organism>
<dbReference type="Proteomes" id="UP001165064">
    <property type="component" value="Unassembled WGS sequence"/>
</dbReference>
<name>A0ACB5T0M3_AMBMO</name>